<evidence type="ECO:0000313" key="4">
    <source>
        <dbReference type="Proteomes" id="UP000815677"/>
    </source>
</evidence>
<dbReference type="PANTHER" id="PTHR40465">
    <property type="entry name" value="CHROMOSOME 1, WHOLE GENOME SHOTGUN SEQUENCE"/>
    <property type="match status" value="1"/>
</dbReference>
<keyword evidence="4" id="KW-1185">Reference proteome</keyword>
<feature type="compositionally biased region" description="Basic and acidic residues" evidence="1">
    <location>
        <begin position="394"/>
        <end position="420"/>
    </location>
</feature>
<name>A0ABQ0LQA5_MYCCL</name>
<dbReference type="EMBL" id="DF847569">
    <property type="protein sequence ID" value="GAT52106.1"/>
    <property type="molecule type" value="Genomic_DNA"/>
</dbReference>
<keyword evidence="2" id="KW-0472">Membrane</keyword>
<keyword evidence="2" id="KW-0812">Transmembrane</keyword>
<protein>
    <submittedName>
        <fullName evidence="3">Uncharacterized protein</fullName>
    </submittedName>
</protein>
<feature type="compositionally biased region" description="Acidic residues" evidence="1">
    <location>
        <begin position="424"/>
        <end position="439"/>
    </location>
</feature>
<feature type="region of interest" description="Disordered" evidence="1">
    <location>
        <begin position="388"/>
        <end position="450"/>
    </location>
</feature>
<evidence type="ECO:0000313" key="3">
    <source>
        <dbReference type="EMBL" id="GAT52106.1"/>
    </source>
</evidence>
<feature type="transmembrane region" description="Helical" evidence="2">
    <location>
        <begin position="27"/>
        <end position="48"/>
    </location>
</feature>
<feature type="transmembrane region" description="Helical" evidence="2">
    <location>
        <begin position="216"/>
        <end position="237"/>
    </location>
</feature>
<feature type="region of interest" description="Disordered" evidence="1">
    <location>
        <begin position="284"/>
        <end position="326"/>
    </location>
</feature>
<gene>
    <name evidence="3" type="ORF">MCHLO_09189</name>
</gene>
<feature type="compositionally biased region" description="Basic and acidic residues" evidence="1">
    <location>
        <begin position="440"/>
        <end position="450"/>
    </location>
</feature>
<organism evidence="3 4">
    <name type="scientific">Mycena chlorophos</name>
    <name type="common">Agaric fungus</name>
    <name type="synonym">Agaricus chlorophos</name>
    <dbReference type="NCBI Taxonomy" id="658473"/>
    <lineage>
        <taxon>Eukaryota</taxon>
        <taxon>Fungi</taxon>
        <taxon>Dikarya</taxon>
        <taxon>Basidiomycota</taxon>
        <taxon>Agaricomycotina</taxon>
        <taxon>Agaricomycetes</taxon>
        <taxon>Agaricomycetidae</taxon>
        <taxon>Agaricales</taxon>
        <taxon>Marasmiineae</taxon>
        <taxon>Mycenaceae</taxon>
        <taxon>Mycena</taxon>
    </lineage>
</organism>
<reference evidence="3" key="1">
    <citation type="submission" date="2014-09" db="EMBL/GenBank/DDBJ databases">
        <title>Genome sequence of the luminous mushroom Mycena chlorophos for searching fungal bioluminescence genes.</title>
        <authorList>
            <person name="Tanaka Y."/>
            <person name="Kasuga D."/>
            <person name="Oba Y."/>
            <person name="Hase S."/>
            <person name="Sato K."/>
            <person name="Oba Y."/>
            <person name="Sakakibara Y."/>
        </authorList>
    </citation>
    <scope>NUCLEOTIDE SEQUENCE</scope>
</reference>
<feature type="transmembrane region" description="Helical" evidence="2">
    <location>
        <begin position="60"/>
        <end position="84"/>
    </location>
</feature>
<proteinExistence type="predicted"/>
<feature type="transmembrane region" description="Helical" evidence="2">
    <location>
        <begin position="135"/>
        <end position="153"/>
    </location>
</feature>
<feature type="compositionally biased region" description="Low complexity" evidence="1">
    <location>
        <begin position="290"/>
        <end position="308"/>
    </location>
</feature>
<sequence length="450" mass="49113">MSFASTADGGANVNTPRAAAFLLGPSLIGNCIDLFFQGVVCGQVVRYFDLSAPAAHDSRWLGVYVGCLTILTIAKSSLSFALLWRKCIINFGVLDDPSDTKWTSAHLIVTDFLAFYIQCYYLYRLFRFSNGHIWIVVPVGAALFVAFIISIIANAVRVQSLGMDERIVALYNIYHPISMAGSIILTLTTASLLLRYRKTHNVLPANEHVAMTAQRLVFQTAVLPTLGSILTVIFASTFPEDYRAARAHATRGVSIVLTKLWAFSVMWTLNARVGERFDGDGTSAEEGPLAVAGANTGMGTGTTASGATRGPSHDGGKSGGPSHDVPRMVVKLRRTGDYGEDDDYDVRNAQMREMEKDMVTKPAAVKRRSGMSGYGHGHGPSVRFSVAASSTCASEHDGEGEVDEKEHGREAGENEGERDVNVNVDEEEDAEEQRDEDIVEEPRVHRDEWR</sequence>
<dbReference type="Proteomes" id="UP000815677">
    <property type="component" value="Unassembled WGS sequence"/>
</dbReference>
<feature type="transmembrane region" description="Helical" evidence="2">
    <location>
        <begin position="173"/>
        <end position="196"/>
    </location>
</feature>
<feature type="transmembrane region" description="Helical" evidence="2">
    <location>
        <begin position="104"/>
        <end position="123"/>
    </location>
</feature>
<evidence type="ECO:0000256" key="1">
    <source>
        <dbReference type="SAM" id="MobiDB-lite"/>
    </source>
</evidence>
<keyword evidence="2" id="KW-1133">Transmembrane helix</keyword>
<dbReference type="PANTHER" id="PTHR40465:SF1">
    <property type="entry name" value="DUF6534 DOMAIN-CONTAINING PROTEIN"/>
    <property type="match status" value="1"/>
</dbReference>
<accession>A0ABQ0LQA5</accession>
<evidence type="ECO:0000256" key="2">
    <source>
        <dbReference type="SAM" id="Phobius"/>
    </source>
</evidence>